<protein>
    <submittedName>
        <fullName evidence="1">Putative membrane protein</fullName>
    </submittedName>
</protein>
<dbReference type="EMBL" id="MSYM01000007">
    <property type="protein sequence ID" value="OLP07757.1"/>
    <property type="molecule type" value="Genomic_DNA"/>
</dbReference>
<keyword evidence="2" id="KW-1185">Reference proteome</keyword>
<dbReference type="AlphaFoldDB" id="A0A1Q8YIF1"/>
<dbReference type="GO" id="GO:0022857">
    <property type="term" value="F:transmembrane transporter activity"/>
    <property type="evidence" value="ECO:0007669"/>
    <property type="project" value="InterPro"/>
</dbReference>
<gene>
    <name evidence="1" type="ORF">BLL52_0853</name>
</gene>
<evidence type="ECO:0000313" key="2">
    <source>
        <dbReference type="Proteomes" id="UP000185911"/>
    </source>
</evidence>
<accession>A0A1Q8YIF1</accession>
<reference evidence="1 2" key="1">
    <citation type="submission" date="2017-01" db="EMBL/GenBank/DDBJ databases">
        <title>Genome sequence of Rhodoferax antarcticus ANT.BR, a psychrophilic purple nonsulfur bacterium from an Antarctic microbial mat.</title>
        <authorList>
            <person name="Baker J."/>
            <person name="Riester C."/>
            <person name="Skinner B."/>
            <person name="Newell A."/>
            <person name="Swingley W."/>
            <person name="Madigan M."/>
            <person name="Jung D."/>
            <person name="Asao M."/>
            <person name="Chen M."/>
            <person name="Loughlin P."/>
            <person name="Pan H."/>
            <person name="Lin S."/>
            <person name="Li N."/>
            <person name="Shaw J."/>
            <person name="Prado M."/>
            <person name="Sherman C."/>
            <person name="Li X."/>
            <person name="Tang J."/>
            <person name="Blankenship R."/>
            <person name="Zhao T."/>
            <person name="Touchman J."/>
            <person name="Sattley M."/>
        </authorList>
    </citation>
    <scope>NUCLEOTIDE SEQUENCE [LARGE SCALE GENOMIC DNA]</scope>
    <source>
        <strain evidence="1 2">ANT.BR</strain>
    </source>
</reference>
<dbReference type="Proteomes" id="UP000185911">
    <property type="component" value="Unassembled WGS sequence"/>
</dbReference>
<dbReference type="Pfam" id="PF12822">
    <property type="entry name" value="ECF_trnsprt"/>
    <property type="match status" value="1"/>
</dbReference>
<dbReference type="InterPro" id="IPR024529">
    <property type="entry name" value="ECF_trnsprt_substrate-spec"/>
</dbReference>
<comment type="caution">
    <text evidence="1">The sequence shown here is derived from an EMBL/GenBank/DDBJ whole genome shotgun (WGS) entry which is preliminary data.</text>
</comment>
<sequence length="171" mass="17870">MSLVSVYLTFSGHGYIILPTSGSWITIIHLPTILAGILGGWWVGAVVGGVFGLSAMVYAAQSDVAVFADVWVSLPPRIVVGLVAGAVFSRSVRWGEHVAVLAAAVAGTLTNTVLVLSAAVWRGYFSADVAINVATKHFVLEVSVAAIGTLLLTLVWRALQVALGKVRQADT</sequence>
<dbReference type="STRING" id="81479.RA876_18190"/>
<organism evidence="1 2">
    <name type="scientific">Rhodoferax antarcticus ANT.BR</name>
    <dbReference type="NCBI Taxonomy" id="1111071"/>
    <lineage>
        <taxon>Bacteria</taxon>
        <taxon>Pseudomonadati</taxon>
        <taxon>Pseudomonadota</taxon>
        <taxon>Betaproteobacteria</taxon>
        <taxon>Burkholderiales</taxon>
        <taxon>Comamonadaceae</taxon>
        <taxon>Rhodoferax</taxon>
    </lineage>
</organism>
<proteinExistence type="predicted"/>
<evidence type="ECO:0000313" key="1">
    <source>
        <dbReference type="EMBL" id="OLP07757.1"/>
    </source>
</evidence>
<name>A0A1Q8YIF1_9BURK</name>
<dbReference type="Gene3D" id="1.10.1760.20">
    <property type="match status" value="1"/>
</dbReference>